<dbReference type="InterPro" id="IPR050261">
    <property type="entry name" value="FrsA_esterase"/>
</dbReference>
<dbReference type="InterPro" id="IPR029058">
    <property type="entry name" value="AB_hydrolase_fold"/>
</dbReference>
<dbReference type="PANTHER" id="PTHR22946:SF9">
    <property type="entry name" value="POLYKETIDE TRANSFERASE AF380"/>
    <property type="match status" value="1"/>
</dbReference>
<sequence length="524" mass="55736">MRRPTTPRASRADRASRAPRAPRAPRATRASRALAGALTVLATGAALLAAPTGPAAAEEPTPGTPAYVARDLQNVADAYGRITGSGGQLQNPAYLPALVVASTARHVAQMLDQVASPTRLAVTPGNLVPGWNVGNPLRDGWAGTRGRAARVAFTNRHGALLRGTVWAPRPGARDPYTGRPLRGPFPGVVVTPGSVQGSQGMYEWLAQDLAERGYVVLTYDVQGQGTSETLPHTTGEAFPGCDPTAAPAGEETTGCPGVPSQQLANFTVGTRDALFFLLATPRRPYANPGSTGAPVQRANPFWRLLDRRPMADPWTPGRRTKVAIVGHSLGAAAVSRVQADDRRVATVVALDKLGNGTGGSGPLRPRVPALAVQSEYGFTVAPYALAGGGSIMPQPSPQGPDPRRERATGWEAWDAAGVDSLLVVPRASTHLEYTDIPLVLPASRWGQAVTSAYVQRWLDRYLKRRGAPSDLLARSFRYLEPVGEGRWEPVVVRRDPSYQFCSAFRLSTDRGRVLRDATWTGPAC</sequence>
<feature type="compositionally biased region" description="Low complexity" evidence="3">
    <location>
        <begin position="18"/>
        <end position="30"/>
    </location>
</feature>
<evidence type="ECO:0000256" key="2">
    <source>
        <dbReference type="ARBA" id="ARBA00022801"/>
    </source>
</evidence>
<feature type="region of interest" description="Disordered" evidence="3">
    <location>
        <begin position="1"/>
        <end position="30"/>
    </location>
</feature>
<comment type="caution">
    <text evidence="4">The sequence shown here is derived from an EMBL/GenBank/DDBJ whole genome shotgun (WGS) entry which is preliminary data.</text>
</comment>
<evidence type="ECO:0008006" key="6">
    <source>
        <dbReference type="Google" id="ProtNLM"/>
    </source>
</evidence>
<feature type="region of interest" description="Disordered" evidence="3">
    <location>
        <begin position="235"/>
        <end position="257"/>
    </location>
</feature>
<dbReference type="EMBL" id="JACCAC010000001">
    <property type="protein sequence ID" value="NYG54350.1"/>
    <property type="molecule type" value="Genomic_DNA"/>
</dbReference>
<dbReference type="GO" id="GO:0052689">
    <property type="term" value="F:carboxylic ester hydrolase activity"/>
    <property type="evidence" value="ECO:0007669"/>
    <property type="project" value="UniProtKB-ARBA"/>
</dbReference>
<keyword evidence="5" id="KW-1185">Reference proteome</keyword>
<dbReference type="PANTHER" id="PTHR22946">
    <property type="entry name" value="DIENELACTONE HYDROLASE DOMAIN-CONTAINING PROTEIN-RELATED"/>
    <property type="match status" value="1"/>
</dbReference>
<evidence type="ECO:0000313" key="4">
    <source>
        <dbReference type="EMBL" id="NYG54350.1"/>
    </source>
</evidence>
<dbReference type="RefSeq" id="WP_343049058.1">
    <property type="nucleotide sequence ID" value="NZ_JACCAC010000001.1"/>
</dbReference>
<dbReference type="Gene3D" id="3.40.50.1820">
    <property type="entry name" value="alpha/beta hydrolase"/>
    <property type="match status" value="1"/>
</dbReference>
<accession>A0A7Y9RUU5</accession>
<dbReference type="AlphaFoldDB" id="A0A7Y9RUU5"/>
<reference evidence="4 5" key="1">
    <citation type="submission" date="2020-07" db="EMBL/GenBank/DDBJ databases">
        <title>Sequencing the genomes of 1000 actinobacteria strains.</title>
        <authorList>
            <person name="Klenk H.-P."/>
        </authorList>
    </citation>
    <scope>NUCLEOTIDE SEQUENCE [LARGE SCALE GENOMIC DNA]</scope>
    <source>
        <strain evidence="4 5">DSM 24552</strain>
    </source>
</reference>
<comment type="similarity">
    <text evidence="1">Belongs to the AB hydrolase superfamily.</text>
</comment>
<proteinExistence type="inferred from homology"/>
<evidence type="ECO:0000256" key="1">
    <source>
        <dbReference type="ARBA" id="ARBA00008645"/>
    </source>
</evidence>
<evidence type="ECO:0000256" key="3">
    <source>
        <dbReference type="SAM" id="MobiDB-lite"/>
    </source>
</evidence>
<dbReference type="Proteomes" id="UP000544110">
    <property type="component" value="Unassembled WGS sequence"/>
</dbReference>
<keyword evidence="2" id="KW-0378">Hydrolase</keyword>
<organism evidence="4 5">
    <name type="scientific">Nocardioides perillae</name>
    <dbReference type="NCBI Taxonomy" id="1119534"/>
    <lineage>
        <taxon>Bacteria</taxon>
        <taxon>Bacillati</taxon>
        <taxon>Actinomycetota</taxon>
        <taxon>Actinomycetes</taxon>
        <taxon>Propionibacteriales</taxon>
        <taxon>Nocardioidaceae</taxon>
        <taxon>Nocardioides</taxon>
    </lineage>
</organism>
<protein>
    <recommendedName>
        <fullName evidence="6">Alpha/beta hydrolase</fullName>
    </recommendedName>
</protein>
<dbReference type="SUPFAM" id="SSF53474">
    <property type="entry name" value="alpha/beta-Hydrolases"/>
    <property type="match status" value="1"/>
</dbReference>
<name>A0A7Y9RUU5_9ACTN</name>
<evidence type="ECO:0000313" key="5">
    <source>
        <dbReference type="Proteomes" id="UP000544110"/>
    </source>
</evidence>
<gene>
    <name evidence="4" type="ORF">BJ989_000654</name>
</gene>